<comment type="caution">
    <text evidence="2">The sequence shown here is derived from an EMBL/GenBank/DDBJ whole genome shotgun (WGS) entry which is preliminary data.</text>
</comment>
<dbReference type="Gene3D" id="3.40.50.1820">
    <property type="entry name" value="alpha/beta hydrolase"/>
    <property type="match status" value="1"/>
</dbReference>
<dbReference type="GO" id="GO:0016787">
    <property type="term" value="F:hydrolase activity"/>
    <property type="evidence" value="ECO:0007669"/>
    <property type="project" value="UniProtKB-KW"/>
</dbReference>
<accession>A0ABW1A782</accession>
<dbReference type="EMBL" id="JBHSON010000046">
    <property type="protein sequence ID" value="MFC5749834.1"/>
    <property type="molecule type" value="Genomic_DNA"/>
</dbReference>
<sequence length="291" mass="31868">MTGVQGWWAGGRHVTLPVAGRDRRIFVRDEGSGPPLVLLHGYPGSSFEWAGVWPALAAAHRVVALDLLGFGASDKPARHRYRLAEQADLVEALLRELEIGAFSVLAYDYGTIVVQELLARGVLPERVVLSNTGLFPDLYRPRRVQKLSVAPVVGTLLAALAANERTFRETWSAVYSREHPLDPVQAAQHWQALRAGGPGRTLQRRLLDYIPERRAAGARYAAAIQDNSARLSFLWGLQDPVSGSAIAAALPERLTDPDLVTYPDAGHCPHIEIPDRFAADVLARTAPDRSR</sequence>
<dbReference type="Pfam" id="PF00561">
    <property type="entry name" value="Abhydrolase_1"/>
    <property type="match status" value="1"/>
</dbReference>
<evidence type="ECO:0000313" key="2">
    <source>
        <dbReference type="EMBL" id="MFC5749834.1"/>
    </source>
</evidence>
<dbReference type="InterPro" id="IPR029058">
    <property type="entry name" value="AB_hydrolase_fold"/>
</dbReference>
<reference evidence="3" key="1">
    <citation type="journal article" date="2019" name="Int. J. Syst. Evol. Microbiol.">
        <title>The Global Catalogue of Microorganisms (GCM) 10K type strain sequencing project: providing services to taxonomists for standard genome sequencing and annotation.</title>
        <authorList>
            <consortium name="The Broad Institute Genomics Platform"/>
            <consortium name="The Broad Institute Genome Sequencing Center for Infectious Disease"/>
            <person name="Wu L."/>
            <person name="Ma J."/>
        </authorList>
    </citation>
    <scope>NUCLEOTIDE SEQUENCE [LARGE SCALE GENOMIC DNA]</scope>
    <source>
        <strain evidence="3">KCTC 42087</strain>
    </source>
</reference>
<dbReference type="Proteomes" id="UP001596074">
    <property type="component" value="Unassembled WGS sequence"/>
</dbReference>
<name>A0ABW1A782_9ACTN</name>
<dbReference type="PANTHER" id="PTHR43798:SF33">
    <property type="entry name" value="HYDROLASE, PUTATIVE (AFU_ORTHOLOGUE AFUA_2G14860)-RELATED"/>
    <property type="match status" value="1"/>
</dbReference>
<keyword evidence="2" id="KW-0378">Hydrolase</keyword>
<evidence type="ECO:0000313" key="3">
    <source>
        <dbReference type="Proteomes" id="UP001596074"/>
    </source>
</evidence>
<dbReference type="InterPro" id="IPR050266">
    <property type="entry name" value="AB_hydrolase_sf"/>
</dbReference>
<dbReference type="PANTHER" id="PTHR43798">
    <property type="entry name" value="MONOACYLGLYCEROL LIPASE"/>
    <property type="match status" value="1"/>
</dbReference>
<evidence type="ECO:0000259" key="1">
    <source>
        <dbReference type="Pfam" id="PF00561"/>
    </source>
</evidence>
<feature type="domain" description="AB hydrolase-1" evidence="1">
    <location>
        <begin position="34"/>
        <end position="272"/>
    </location>
</feature>
<dbReference type="RefSeq" id="WP_378285559.1">
    <property type="nucleotide sequence ID" value="NZ_JBHSON010000046.1"/>
</dbReference>
<gene>
    <name evidence="2" type="ORF">ACFPZN_29765</name>
</gene>
<keyword evidence="3" id="KW-1185">Reference proteome</keyword>
<dbReference type="SUPFAM" id="SSF53474">
    <property type="entry name" value="alpha/beta-Hydrolases"/>
    <property type="match status" value="1"/>
</dbReference>
<proteinExistence type="predicted"/>
<organism evidence="2 3">
    <name type="scientific">Actinomadura rugatobispora</name>
    <dbReference type="NCBI Taxonomy" id="1994"/>
    <lineage>
        <taxon>Bacteria</taxon>
        <taxon>Bacillati</taxon>
        <taxon>Actinomycetota</taxon>
        <taxon>Actinomycetes</taxon>
        <taxon>Streptosporangiales</taxon>
        <taxon>Thermomonosporaceae</taxon>
        <taxon>Actinomadura</taxon>
    </lineage>
</organism>
<dbReference type="InterPro" id="IPR000073">
    <property type="entry name" value="AB_hydrolase_1"/>
</dbReference>
<protein>
    <submittedName>
        <fullName evidence="2">Alpha/beta fold hydrolase</fullName>
    </submittedName>
</protein>